<sequence length="179" mass="19682">MNIDRVVSRLQQAARVVVEETAQAGGKNEVTLASGPATLDGLRAEFQERVPPEVTEFFSAVDEVHLPDLWNGYFIGSPQQIADVHRARRPQFVKHAGKLHDVMIVATTGNGVRYAIPVPEDGPVWVLPPAPIVDGAYQADDAEALVFRVIAPHFGFFVEQIATYAIVEDGDPFDPYRFS</sequence>
<name>A0ABN2ILG4_9ACTN</name>
<reference evidence="1 2" key="1">
    <citation type="journal article" date="2019" name="Int. J. Syst. Evol. Microbiol.">
        <title>The Global Catalogue of Microorganisms (GCM) 10K type strain sequencing project: providing services to taxonomists for standard genome sequencing and annotation.</title>
        <authorList>
            <consortium name="The Broad Institute Genomics Platform"/>
            <consortium name="The Broad Institute Genome Sequencing Center for Infectious Disease"/>
            <person name="Wu L."/>
            <person name="Ma J."/>
        </authorList>
    </citation>
    <scope>NUCLEOTIDE SEQUENCE [LARGE SCALE GENOMIC DNA]</scope>
    <source>
        <strain evidence="1 2">JCM 14718</strain>
    </source>
</reference>
<comment type="caution">
    <text evidence="1">The sequence shown here is derived from an EMBL/GenBank/DDBJ whole genome shotgun (WGS) entry which is preliminary data.</text>
</comment>
<dbReference type="EMBL" id="BAAANY010000031">
    <property type="protein sequence ID" value="GAA1707439.1"/>
    <property type="molecule type" value="Genomic_DNA"/>
</dbReference>
<evidence type="ECO:0000313" key="1">
    <source>
        <dbReference type="EMBL" id="GAA1707439.1"/>
    </source>
</evidence>
<evidence type="ECO:0000313" key="2">
    <source>
        <dbReference type="Proteomes" id="UP001500618"/>
    </source>
</evidence>
<organism evidence="1 2">
    <name type="scientific">Fodinicola feengrottensis</name>
    <dbReference type="NCBI Taxonomy" id="435914"/>
    <lineage>
        <taxon>Bacteria</taxon>
        <taxon>Bacillati</taxon>
        <taxon>Actinomycetota</taxon>
        <taxon>Actinomycetes</taxon>
        <taxon>Mycobacteriales</taxon>
        <taxon>Fodinicola</taxon>
    </lineage>
</organism>
<dbReference type="RefSeq" id="WP_344314130.1">
    <property type="nucleotide sequence ID" value="NZ_BAAANY010000031.1"/>
</dbReference>
<evidence type="ECO:0008006" key="3">
    <source>
        <dbReference type="Google" id="ProtNLM"/>
    </source>
</evidence>
<dbReference type="Proteomes" id="UP001500618">
    <property type="component" value="Unassembled WGS sequence"/>
</dbReference>
<gene>
    <name evidence="1" type="ORF">GCM10009765_66120</name>
</gene>
<proteinExistence type="predicted"/>
<keyword evidence="2" id="KW-1185">Reference proteome</keyword>
<protein>
    <recommendedName>
        <fullName evidence="3">SMI1/KNR4 family protein</fullName>
    </recommendedName>
</protein>
<accession>A0ABN2ILG4</accession>